<keyword evidence="18 25" id="KW-1015">Disulfide bond</keyword>
<evidence type="ECO:0000259" key="32">
    <source>
        <dbReference type="PROSITE" id="PS50240"/>
    </source>
</evidence>
<comment type="catalytic activity">
    <reaction evidence="1">
        <text>Selective cleavage of Lys(or Arg)-|-Ile bond in complement subcomponent C1s to form the active form of C1s (EC 3.4.21.42).</text>
        <dbReference type="EC" id="3.4.21.41"/>
    </reaction>
</comment>
<dbReference type="InterPro" id="IPR035914">
    <property type="entry name" value="Sperma_CUB_dom_sf"/>
</dbReference>
<dbReference type="GO" id="GO:0009986">
    <property type="term" value="C:cell surface"/>
    <property type="evidence" value="ECO:0007669"/>
    <property type="project" value="UniProtKB-SubCell"/>
</dbReference>
<comment type="PTM">
    <text evidence="26">The iron and 2-oxoglutarate dependent 3-hydroxylation of aspartate and asparagine is (R) stereospecific within EGF domains.</text>
</comment>
<evidence type="ECO:0000256" key="9">
    <source>
        <dbReference type="ARBA" id="ARBA00022659"/>
    </source>
</evidence>
<dbReference type="SMART" id="SM00042">
    <property type="entry name" value="CUB"/>
    <property type="match status" value="2"/>
</dbReference>
<feature type="binding site" evidence="27">
    <location>
        <position position="139"/>
    </location>
    <ligand>
        <name>Ca(2+)</name>
        <dbReference type="ChEBI" id="CHEBI:29108"/>
        <label>2</label>
    </ligand>
</feature>
<evidence type="ECO:0000259" key="33">
    <source>
        <dbReference type="PROSITE" id="PS50923"/>
    </source>
</evidence>
<comment type="subunit">
    <text evidence="23">Core component of the complement C1 complex, a calcium-dependent complex composed of 1 molecule of the C1Q subcomplex, 2 molecules of C1R and 2 molecules of C1S. The C1Q subcomplex is composed 18 subunits: 3 chains of C1QA, C1QB, and C1QC trimerize to form 6 collagen-like triple helices connected to six globular ligand-recognition modules. Within the C1 complex, C1R is a dimer of identical chains, each of which is activated by cleavage into two chains, heavy and light, connected by disulfide bonds.</text>
</comment>
<feature type="modified residue" description="(3R)-3-hydroxyasparagine" evidence="26">
    <location>
        <position position="157"/>
    </location>
</feature>
<dbReference type="InterPro" id="IPR000152">
    <property type="entry name" value="EGF-type_Asp/Asn_hydroxyl_site"/>
</dbReference>
<dbReference type="GO" id="GO:0005509">
    <property type="term" value="F:calcium ion binding"/>
    <property type="evidence" value="ECO:0007669"/>
    <property type="project" value="InterPro"/>
</dbReference>
<name>A0AA47MWN5_MERPO</name>
<evidence type="ECO:0000256" key="24">
    <source>
        <dbReference type="PIRSR" id="PIRSR001155-1"/>
    </source>
</evidence>
<dbReference type="EC" id="3.4.21.41" evidence="4"/>
<evidence type="ECO:0000256" key="21">
    <source>
        <dbReference type="ARBA" id="ARBA00024195"/>
    </source>
</evidence>
<dbReference type="PROSITE" id="PS01180">
    <property type="entry name" value="CUB"/>
    <property type="match status" value="2"/>
</dbReference>
<dbReference type="FunFam" id="2.40.10.10:FF:000002">
    <property type="entry name" value="Transmembrane protease serine"/>
    <property type="match status" value="1"/>
</dbReference>
<dbReference type="InterPro" id="IPR000742">
    <property type="entry name" value="EGF"/>
</dbReference>
<feature type="binding site" evidence="27">
    <location>
        <position position="72"/>
    </location>
    <ligand>
        <name>Ca(2+)</name>
        <dbReference type="ChEBI" id="CHEBI:29108"/>
        <label>1</label>
    </ligand>
</feature>
<dbReference type="PROSITE" id="PS01187">
    <property type="entry name" value="EGF_CA"/>
    <property type="match status" value="1"/>
</dbReference>
<protein>
    <recommendedName>
        <fullName evidence="4">complement subcomponent C1r</fullName>
        <ecNumber evidence="4">3.4.21.41</ecNumber>
    </recommendedName>
</protein>
<dbReference type="SMART" id="SM00020">
    <property type="entry name" value="Tryp_SPc"/>
    <property type="match status" value="1"/>
</dbReference>
<dbReference type="SMART" id="SM00179">
    <property type="entry name" value="EGF_CA"/>
    <property type="match status" value="1"/>
</dbReference>
<dbReference type="CDD" id="cd00054">
    <property type="entry name" value="EGF_CA"/>
    <property type="match status" value="1"/>
</dbReference>
<evidence type="ECO:0000256" key="8">
    <source>
        <dbReference type="ARBA" id="ARBA00022588"/>
    </source>
</evidence>
<dbReference type="PIRSF" id="PIRSF001155">
    <property type="entry name" value="C1r_C1s_MASP"/>
    <property type="match status" value="1"/>
</dbReference>
<dbReference type="GO" id="GO:0072562">
    <property type="term" value="C:blood microparticle"/>
    <property type="evidence" value="ECO:0007669"/>
    <property type="project" value="TreeGrafter"/>
</dbReference>
<feature type="binding site" evidence="27">
    <location>
        <position position="283"/>
    </location>
    <ligand>
        <name>Ca(2+)</name>
        <dbReference type="ChEBI" id="CHEBI:29108"/>
        <label>3</label>
    </ligand>
</feature>
<feature type="disulfide bond" evidence="25">
    <location>
        <begin position="654"/>
        <end position="671"/>
    </location>
</feature>
<feature type="modified residue" description="Phosphoserine; by CK2" evidence="26">
    <location>
        <position position="196"/>
    </location>
</feature>
<evidence type="ECO:0000256" key="7">
    <source>
        <dbReference type="ARBA" id="ARBA00022553"/>
    </source>
</evidence>
<feature type="disulfide bond" evidence="25">
    <location>
        <begin position="151"/>
        <end position="164"/>
    </location>
</feature>
<feature type="binding site" evidence="27">
    <location>
        <position position="233"/>
    </location>
    <ligand>
        <name>Ca(2+)</name>
        <dbReference type="ChEBI" id="CHEBI:29108"/>
        <label>3</label>
    </ligand>
</feature>
<keyword evidence="9 29" id="KW-0768">Sushi</keyword>
<gene>
    <name evidence="34" type="primary">C1S</name>
    <name evidence="34" type="ORF">N1851_012863</name>
</gene>
<dbReference type="InterPro" id="IPR049883">
    <property type="entry name" value="NOTCH1_EGF-like"/>
</dbReference>
<dbReference type="InterPro" id="IPR001314">
    <property type="entry name" value="Peptidase_S1A"/>
</dbReference>
<dbReference type="Proteomes" id="UP001174136">
    <property type="component" value="Unassembled WGS sequence"/>
</dbReference>
<dbReference type="Gene3D" id="2.10.25.10">
    <property type="entry name" value="Laminin"/>
    <property type="match status" value="1"/>
</dbReference>
<feature type="active site" description="Charge relay system" evidence="24">
    <location>
        <position position="587"/>
    </location>
</feature>
<evidence type="ECO:0000256" key="25">
    <source>
        <dbReference type="PIRSR" id="PIRSR001155-2"/>
    </source>
</evidence>
<keyword evidence="11 27" id="KW-0479">Metal-binding</keyword>
<organism evidence="34 35">
    <name type="scientific">Merluccius polli</name>
    <name type="common">Benguela hake</name>
    <name type="synonym">Merluccius cadenati</name>
    <dbReference type="NCBI Taxonomy" id="89951"/>
    <lineage>
        <taxon>Eukaryota</taxon>
        <taxon>Metazoa</taxon>
        <taxon>Chordata</taxon>
        <taxon>Craniata</taxon>
        <taxon>Vertebrata</taxon>
        <taxon>Euteleostomi</taxon>
        <taxon>Actinopterygii</taxon>
        <taxon>Neopterygii</taxon>
        <taxon>Teleostei</taxon>
        <taxon>Neoteleostei</taxon>
        <taxon>Acanthomorphata</taxon>
        <taxon>Zeiogadaria</taxon>
        <taxon>Gadariae</taxon>
        <taxon>Gadiformes</taxon>
        <taxon>Gadoidei</taxon>
        <taxon>Merlucciidae</taxon>
        <taxon>Merluccius</taxon>
    </lineage>
</organism>
<keyword evidence="12 30" id="KW-0732">Signal</keyword>
<evidence type="ECO:0000256" key="1">
    <source>
        <dbReference type="ARBA" id="ARBA00001057"/>
    </source>
</evidence>
<keyword evidence="27" id="KW-0106">Calcium</keyword>
<dbReference type="PROSITE" id="PS00135">
    <property type="entry name" value="TRYPSIN_SER"/>
    <property type="match status" value="1"/>
</dbReference>
<comment type="caution">
    <text evidence="29">Lacks conserved residue(s) required for the propagation of feature annotation.</text>
</comment>
<dbReference type="InterPro" id="IPR018097">
    <property type="entry name" value="EGF_Ca-bd_CS"/>
</dbReference>
<proteinExistence type="inferred from homology"/>
<evidence type="ECO:0000256" key="17">
    <source>
        <dbReference type="ARBA" id="ARBA00022875"/>
    </source>
</evidence>
<dbReference type="PANTHER" id="PTHR24255">
    <property type="entry name" value="COMPLEMENT COMPONENT 1, S SUBCOMPONENT-RELATED"/>
    <property type="match status" value="1"/>
</dbReference>
<dbReference type="SUPFAM" id="SSF49854">
    <property type="entry name" value="Spermadhesin, CUB domain"/>
    <property type="match status" value="2"/>
</dbReference>
<dbReference type="SUPFAM" id="SSF57535">
    <property type="entry name" value="Complement control module/SCR domain"/>
    <property type="match status" value="2"/>
</dbReference>
<comment type="function">
    <text evidence="22">Serine protease component of the complement C1 complex, a multiprotein complex that initiates the classical pathway of the complement system, a cascade of proteins that leads to phagocytosis and breakdown of pathogens and signaling that strengthens the adaptive immune system. C1R catalyzes the first enzymatic step in the classical complement pathway: it is activated by the C1Q subcomplex of the C1 complex, which associates with IgG or IgM immunoglobulins complexed with antigens to form antigen-antibody complexes on the surface of pathogens. Immunoglobulin-binding promotes the autocatalytic cleavage and activation of C1R. Activated C1R then cleaves and activates C1S, the second protease of the classical complement pathway. It is unclear if C1R activates C1S within single, strained C1 complexes or between neighboring C1 complexes on surfaces.</text>
</comment>
<sequence length="739" mass="80956">MITVLLCVLVCECVAVPVVVFPMHGKVQSPDFPQPYGPNLLKQWDLLVPEGYQIKLTFTHMDIEASQDCSYDAVRVLLDYQKSLGKFCGQENDPDGNHPGNEPILSPGNKMSLVFQTDNTNSEQHKGFTAHYQAIDIDECAQLDADSEPLCSHICHNTLGSYLCSCHHGYTLRADKHTCVASCVGGLFSELDGHLSSPGFPEASRRGLDCQYLISVEPGFLVTLNFTSDFQIESTDVEEGSSCLYHWLQVTVPDKEPEKLCGDQSPGVKATHSHSVTLDYHTDTEGSSHGWSLHYSTQRVSCPHPGSVTNGRVTPNWTQYSYKDYIHIRCDQGYKLMMYGQEIKSSVVRCQSNGKWHVPLPQCQIIDCGPPGGLLNGGITFISGSDNQYLSVIKYHCDEPFYSQFGGVEGEPCVFSITINEKQCSVFIDFSVIVLLNVPPPPPPPPFGVSLSCSPVNLTCAADRKWRNKNDVLVVPICLPVCGKPIKRAGQFGRILGGNLALPDTFPWQVLLGVNGRGGGIVISDRWIMTAAHNLVHNGVPVDKDQVIVRAGNNDVAELIKEEPASVASLHVHPRYNNPNSVNYDNDIALIKLQNRFTFNSSIMPICLPPEGATYETGLLGLVSGFGVTEKDGQSFISNKLMYFSPPVVDQEVCRASLVGHRQQLTDNMICAGTPEGRSDACQGDSGSALAIHHQGRHYIAAGIVSWGINCNARGKYGVYTRVGNYVDWIKKTMADNDA</sequence>
<evidence type="ECO:0000256" key="29">
    <source>
        <dbReference type="PROSITE-ProRule" id="PRU00302"/>
    </source>
</evidence>
<evidence type="ECO:0000256" key="4">
    <source>
        <dbReference type="ARBA" id="ARBA00011907"/>
    </source>
</evidence>
<evidence type="ECO:0000259" key="31">
    <source>
        <dbReference type="PROSITE" id="PS01180"/>
    </source>
</evidence>
<evidence type="ECO:0000256" key="2">
    <source>
        <dbReference type="ARBA" id="ARBA00004241"/>
    </source>
</evidence>
<feature type="disulfide bond" evidence="25">
    <location>
        <begin position="330"/>
        <end position="363"/>
    </location>
</feature>
<dbReference type="InterPro" id="IPR001881">
    <property type="entry name" value="EGF-like_Ca-bd_dom"/>
</dbReference>
<evidence type="ECO:0000256" key="20">
    <source>
        <dbReference type="ARBA" id="ARBA00023278"/>
    </source>
</evidence>
<feature type="disulfide bond" evidence="25">
    <location>
        <begin position="302"/>
        <end position="350"/>
    </location>
</feature>
<dbReference type="SMART" id="SM00032">
    <property type="entry name" value="CCP"/>
    <property type="match status" value="2"/>
</dbReference>
<feature type="disulfide bond" evidence="25">
    <location>
        <begin position="682"/>
        <end position="711"/>
    </location>
</feature>
<feature type="disulfide bond" evidence="25">
    <location>
        <begin position="166"/>
        <end position="179"/>
    </location>
</feature>
<feature type="disulfide bond" evidence="25 28">
    <location>
        <begin position="183"/>
        <end position="210"/>
    </location>
</feature>
<keyword evidence="13" id="KW-0677">Repeat</keyword>
<evidence type="ECO:0000256" key="15">
    <source>
        <dbReference type="ARBA" id="ARBA00022825"/>
    </source>
</evidence>
<dbReference type="FunFam" id="2.60.120.290:FF:000012">
    <property type="entry name" value="mannan-binding lectin serine protease 1 isoform X1"/>
    <property type="match status" value="1"/>
</dbReference>
<keyword evidence="8" id="KW-0399">Innate immunity</keyword>
<accession>A0AA47MWN5</accession>
<evidence type="ECO:0000256" key="6">
    <source>
        <dbReference type="ARBA" id="ARBA00022536"/>
    </source>
</evidence>
<feature type="disulfide bond" evidence="25">
    <location>
        <begin position="368"/>
        <end position="460"/>
    </location>
</feature>
<feature type="active site" description="Charge relay system" evidence="24">
    <location>
        <position position="686"/>
    </location>
</feature>
<dbReference type="EMBL" id="JAOPHQ010002289">
    <property type="protein sequence ID" value="KAK0147649.1"/>
    <property type="molecule type" value="Genomic_DNA"/>
</dbReference>
<dbReference type="PROSITE" id="PS00010">
    <property type="entry name" value="ASX_HYDROXYL"/>
    <property type="match status" value="1"/>
</dbReference>
<dbReference type="PANTHER" id="PTHR24255:SF25">
    <property type="entry name" value="COMPLEMENT C1R SUBCOMPONENT"/>
    <property type="match status" value="1"/>
</dbReference>
<keyword evidence="5" id="KW-0964">Secreted</keyword>
<dbReference type="PROSITE" id="PS50240">
    <property type="entry name" value="TRYPSIN_DOM"/>
    <property type="match status" value="1"/>
</dbReference>
<dbReference type="Pfam" id="PF07645">
    <property type="entry name" value="EGF_CA"/>
    <property type="match status" value="1"/>
</dbReference>
<evidence type="ECO:0000256" key="14">
    <source>
        <dbReference type="ARBA" id="ARBA00022801"/>
    </source>
</evidence>
<feature type="binding site" evidence="27">
    <location>
        <position position="64"/>
    </location>
    <ligand>
        <name>Ca(2+)</name>
        <dbReference type="ChEBI" id="CHEBI:29108"/>
        <label>1</label>
    </ligand>
</feature>
<feature type="disulfide bond" evidence="25">
    <location>
        <begin position="69"/>
        <end position="88"/>
    </location>
</feature>
<feature type="domain" description="Sushi" evidence="33">
    <location>
        <begin position="300"/>
        <end position="365"/>
    </location>
</feature>
<keyword evidence="7 26" id="KW-0597">Phosphoprotein</keyword>
<feature type="disulfide bond" evidence="25">
    <location>
        <begin position="397"/>
        <end position="478"/>
    </location>
</feature>
<evidence type="ECO:0000256" key="28">
    <source>
        <dbReference type="PROSITE-ProRule" id="PRU00059"/>
    </source>
</evidence>
<dbReference type="InterPro" id="IPR033116">
    <property type="entry name" value="TRYPSIN_SER"/>
</dbReference>
<feature type="disulfide bond" evidence="25">
    <location>
        <begin position="140"/>
        <end position="155"/>
    </location>
</feature>
<evidence type="ECO:0000256" key="3">
    <source>
        <dbReference type="ARBA" id="ARBA00004613"/>
    </source>
</evidence>
<evidence type="ECO:0000256" key="22">
    <source>
        <dbReference type="ARBA" id="ARBA00093383"/>
    </source>
</evidence>
<evidence type="ECO:0000256" key="12">
    <source>
        <dbReference type="ARBA" id="ARBA00022729"/>
    </source>
</evidence>
<comment type="similarity">
    <text evidence="21">Belongs to the peptidase S1 family. CLIP subfamily.</text>
</comment>
<evidence type="ECO:0000256" key="18">
    <source>
        <dbReference type="ARBA" id="ARBA00023157"/>
    </source>
</evidence>
<feature type="disulfide bond" evidence="25">
    <location>
        <begin position="243"/>
        <end position="261"/>
    </location>
</feature>
<dbReference type="InterPro" id="IPR009003">
    <property type="entry name" value="Peptidase_S1_PA"/>
</dbReference>
<reference evidence="34" key="1">
    <citation type="journal article" date="2023" name="Front. Mar. Sci.">
        <title>A new Merluccius polli reference genome to investigate the effects of global change in West African waters.</title>
        <authorList>
            <person name="Mateo J.L."/>
            <person name="Blanco-Fernandez C."/>
            <person name="Garcia-Vazquez E."/>
            <person name="Machado-Schiaffino G."/>
        </authorList>
    </citation>
    <scope>NUCLEOTIDE SEQUENCE</scope>
    <source>
        <strain evidence="34">C29</strain>
        <tissue evidence="34">Fin</tissue>
    </source>
</reference>
<feature type="domain" description="CUB" evidence="31">
    <location>
        <begin position="183"/>
        <end position="298"/>
    </location>
</feature>
<dbReference type="PROSITE" id="PS01186">
    <property type="entry name" value="EGF_2"/>
    <property type="match status" value="1"/>
</dbReference>
<keyword evidence="35" id="KW-1185">Reference proteome</keyword>
<dbReference type="GO" id="GO:0045087">
    <property type="term" value="P:innate immune response"/>
    <property type="evidence" value="ECO:0007669"/>
    <property type="project" value="UniProtKB-KW"/>
</dbReference>
<keyword evidence="16" id="KW-0391">Immunity</keyword>
<dbReference type="Gene3D" id="2.10.70.10">
    <property type="entry name" value="Complement Module, domain 1"/>
    <property type="match status" value="2"/>
</dbReference>
<dbReference type="SUPFAM" id="SSF50494">
    <property type="entry name" value="Trypsin-like serine proteases"/>
    <property type="match status" value="1"/>
</dbReference>
<evidence type="ECO:0000313" key="34">
    <source>
        <dbReference type="EMBL" id="KAK0147649.1"/>
    </source>
</evidence>
<dbReference type="GO" id="GO:0031638">
    <property type="term" value="P:zymogen activation"/>
    <property type="evidence" value="ECO:0007669"/>
    <property type="project" value="TreeGrafter"/>
</dbReference>
<feature type="domain" description="CUB" evidence="31">
    <location>
        <begin position="11"/>
        <end position="135"/>
    </location>
</feature>
<evidence type="ECO:0000256" key="23">
    <source>
        <dbReference type="ARBA" id="ARBA00093536"/>
    </source>
</evidence>
<comment type="caution">
    <text evidence="34">The sequence shown here is derived from an EMBL/GenBank/DDBJ whole genome shotgun (WGS) entry which is preliminary data.</text>
</comment>
<feature type="binding site" evidence="27">
    <location>
        <position position="157"/>
    </location>
    <ligand>
        <name>Ca(2+)</name>
        <dbReference type="ChEBI" id="CHEBI:29108"/>
        <label>2</label>
    </ligand>
</feature>
<dbReference type="InterPro" id="IPR043504">
    <property type="entry name" value="Peptidase_S1_PA_chymotrypsin"/>
</dbReference>
<comment type="subcellular location">
    <subcellularLocation>
        <location evidence="2">Cell surface</location>
    </subcellularLocation>
    <subcellularLocation>
        <location evidence="3">Secreted</location>
    </subcellularLocation>
</comment>
<feature type="active site" description="Charge relay system" evidence="24">
    <location>
        <position position="533"/>
    </location>
</feature>
<keyword evidence="6" id="KW-0245">EGF-like domain</keyword>
<feature type="domain" description="Peptidase S1" evidence="32">
    <location>
        <begin position="495"/>
        <end position="735"/>
    </location>
</feature>
<keyword evidence="15" id="KW-0720">Serine protease</keyword>
<dbReference type="Gene3D" id="2.40.10.10">
    <property type="entry name" value="Trypsin-like serine proteases"/>
    <property type="match status" value="1"/>
</dbReference>
<dbReference type="InterPro" id="IPR035976">
    <property type="entry name" value="Sushi/SCR/CCP_sf"/>
</dbReference>
<evidence type="ECO:0000256" key="13">
    <source>
        <dbReference type="ARBA" id="ARBA00022737"/>
    </source>
</evidence>
<evidence type="ECO:0000256" key="10">
    <source>
        <dbReference type="ARBA" id="ARBA00022670"/>
    </source>
</evidence>
<dbReference type="InterPro" id="IPR000859">
    <property type="entry name" value="CUB_dom"/>
</dbReference>
<dbReference type="PROSITE" id="PS50923">
    <property type="entry name" value="SUSHI"/>
    <property type="match status" value="1"/>
</dbReference>
<dbReference type="CDD" id="cd00033">
    <property type="entry name" value="CCP"/>
    <property type="match status" value="1"/>
</dbReference>
<feature type="binding site" evidence="27">
    <location>
        <position position="118"/>
    </location>
    <ligand>
        <name>Ca(2+)</name>
        <dbReference type="ChEBI" id="CHEBI:29108"/>
        <label>1</label>
    </ligand>
</feature>
<dbReference type="AlphaFoldDB" id="A0AA47MWN5"/>
<evidence type="ECO:0000256" key="16">
    <source>
        <dbReference type="ARBA" id="ARBA00022859"/>
    </source>
</evidence>
<dbReference type="Pfam" id="PF00084">
    <property type="entry name" value="Sushi"/>
    <property type="match status" value="1"/>
</dbReference>
<dbReference type="GO" id="GO:0004252">
    <property type="term" value="F:serine-type endopeptidase activity"/>
    <property type="evidence" value="ECO:0007669"/>
    <property type="project" value="UniProtKB-EC"/>
</dbReference>
<evidence type="ECO:0000256" key="27">
    <source>
        <dbReference type="PIRSR" id="PIRSR001155-4"/>
    </source>
</evidence>
<dbReference type="InterPro" id="IPR024175">
    <property type="entry name" value="Pept_S1A_C1r/C1S/mannan-bd"/>
</dbReference>
<dbReference type="CDD" id="cd00041">
    <property type="entry name" value="CUB"/>
    <property type="match status" value="2"/>
</dbReference>
<dbReference type="InterPro" id="IPR001254">
    <property type="entry name" value="Trypsin_dom"/>
</dbReference>
<keyword evidence="20 26" id="KW-0379">Hydroxylation</keyword>
<keyword evidence="14" id="KW-0378">Hydrolase</keyword>
<dbReference type="CDD" id="cd00190">
    <property type="entry name" value="Tryp_SPc"/>
    <property type="match status" value="1"/>
</dbReference>
<dbReference type="SUPFAM" id="SSF57196">
    <property type="entry name" value="EGF/Laminin"/>
    <property type="match status" value="1"/>
</dbReference>
<evidence type="ECO:0000256" key="5">
    <source>
        <dbReference type="ARBA" id="ARBA00022525"/>
    </source>
</evidence>
<evidence type="ECO:0000256" key="11">
    <source>
        <dbReference type="ARBA" id="ARBA00022723"/>
    </source>
</evidence>
<dbReference type="Pfam" id="PF00431">
    <property type="entry name" value="CUB"/>
    <property type="match status" value="2"/>
</dbReference>
<dbReference type="Pfam" id="PF00089">
    <property type="entry name" value="Trypsin"/>
    <property type="match status" value="1"/>
</dbReference>
<evidence type="ECO:0000256" key="26">
    <source>
        <dbReference type="PIRSR" id="PIRSR001155-3"/>
    </source>
</evidence>
<feature type="disulfide bond" description="Interchain (between heavy and light chains)" evidence="25">
    <location>
        <begin position="482"/>
        <end position="607"/>
    </location>
</feature>
<dbReference type="InterPro" id="IPR000436">
    <property type="entry name" value="Sushi_SCR_CCP_dom"/>
</dbReference>
<dbReference type="SMART" id="SM00181">
    <property type="entry name" value="EGF"/>
    <property type="match status" value="1"/>
</dbReference>
<dbReference type="FunFam" id="2.10.25.10:FF:000059">
    <property type="entry name" value="Mannan-binding lectin serine protease 1"/>
    <property type="match status" value="1"/>
</dbReference>
<feature type="chain" id="PRO_5041463974" description="complement subcomponent C1r" evidence="30">
    <location>
        <begin position="16"/>
        <end position="739"/>
    </location>
</feature>
<evidence type="ECO:0000256" key="30">
    <source>
        <dbReference type="SAM" id="SignalP"/>
    </source>
</evidence>
<keyword evidence="19" id="KW-0325">Glycoprotein</keyword>
<dbReference type="FunFam" id="2.40.10.10:FF:000068">
    <property type="entry name" value="transmembrane protease serine 2"/>
    <property type="match status" value="1"/>
</dbReference>
<dbReference type="Gene3D" id="2.60.120.290">
    <property type="entry name" value="Spermadhesin, CUB domain"/>
    <property type="match status" value="2"/>
</dbReference>
<keyword evidence="17" id="KW-0180">Complement pathway</keyword>
<dbReference type="PRINTS" id="PR00722">
    <property type="entry name" value="CHYMOTRYPSIN"/>
</dbReference>
<keyword evidence="10" id="KW-0645">Protease</keyword>
<evidence type="ECO:0000313" key="35">
    <source>
        <dbReference type="Proteomes" id="UP001174136"/>
    </source>
</evidence>
<feature type="signal peptide" evidence="30">
    <location>
        <begin position="1"/>
        <end position="15"/>
    </location>
</feature>
<evidence type="ECO:0000256" key="19">
    <source>
        <dbReference type="ARBA" id="ARBA00023180"/>
    </source>
</evidence>
<feature type="binding site" evidence="27">
    <location>
        <position position="136"/>
    </location>
    <ligand>
        <name>Ca(2+)</name>
        <dbReference type="ChEBI" id="CHEBI:29108"/>
        <label>2</label>
    </ligand>
</feature>
<dbReference type="GO" id="GO:0006958">
    <property type="term" value="P:complement activation, classical pathway"/>
    <property type="evidence" value="ECO:0007669"/>
    <property type="project" value="UniProtKB-KW"/>
</dbReference>